<dbReference type="Proteomes" id="UP000268535">
    <property type="component" value="Unassembled WGS sequence"/>
</dbReference>
<feature type="non-terminal residue" evidence="1">
    <location>
        <position position="54"/>
    </location>
</feature>
<name>A0A4P9WR12_9FUNG</name>
<dbReference type="SUPFAM" id="SSF56815">
    <property type="entry name" value="Sec1/munc18-like (SM) proteins"/>
    <property type="match status" value="1"/>
</dbReference>
<evidence type="ECO:0000313" key="1">
    <source>
        <dbReference type="EMBL" id="RKO95032.1"/>
    </source>
</evidence>
<dbReference type="EMBL" id="ML013467">
    <property type="protein sequence ID" value="RKO95032.1"/>
    <property type="molecule type" value="Genomic_DNA"/>
</dbReference>
<evidence type="ECO:0000313" key="2">
    <source>
        <dbReference type="Proteomes" id="UP000268535"/>
    </source>
</evidence>
<sequence length="54" mass="6044">MCSEILIDMIRSVKPPGGWKILILDEVALRIVNSCLKLSEVLDENVTLIETFGK</sequence>
<proteinExistence type="predicted"/>
<accession>A0A4P9WR12</accession>
<dbReference type="InterPro" id="IPR036045">
    <property type="entry name" value="Sec1-like_sf"/>
</dbReference>
<dbReference type="Gene3D" id="3.40.50.2060">
    <property type="match status" value="1"/>
</dbReference>
<protein>
    <submittedName>
        <fullName evidence="1">Uncharacterized protein</fullName>
    </submittedName>
</protein>
<gene>
    <name evidence="1" type="ORF">CAUPRSCDRAFT_9436</name>
</gene>
<organism evidence="1 2">
    <name type="scientific">Caulochytrium protostelioides</name>
    <dbReference type="NCBI Taxonomy" id="1555241"/>
    <lineage>
        <taxon>Eukaryota</taxon>
        <taxon>Fungi</taxon>
        <taxon>Fungi incertae sedis</taxon>
        <taxon>Chytridiomycota</taxon>
        <taxon>Chytridiomycota incertae sedis</taxon>
        <taxon>Chytridiomycetes</taxon>
        <taxon>Caulochytriales</taxon>
        <taxon>Caulochytriaceae</taxon>
        <taxon>Caulochytrium</taxon>
    </lineage>
</organism>
<dbReference type="AlphaFoldDB" id="A0A4P9WR12"/>
<dbReference type="InterPro" id="IPR043154">
    <property type="entry name" value="Sec-1-like_dom1"/>
</dbReference>
<reference evidence="2" key="1">
    <citation type="journal article" date="2018" name="Nat. Microbiol.">
        <title>Leveraging single-cell genomics to expand the fungal tree of life.</title>
        <authorList>
            <person name="Ahrendt S.R."/>
            <person name="Quandt C.A."/>
            <person name="Ciobanu D."/>
            <person name="Clum A."/>
            <person name="Salamov A."/>
            <person name="Andreopoulos B."/>
            <person name="Cheng J.F."/>
            <person name="Woyke T."/>
            <person name="Pelin A."/>
            <person name="Henrissat B."/>
            <person name="Reynolds N.K."/>
            <person name="Benny G.L."/>
            <person name="Smith M.E."/>
            <person name="James T.Y."/>
            <person name="Grigoriev I.V."/>
        </authorList>
    </citation>
    <scope>NUCLEOTIDE SEQUENCE [LARGE SCALE GENOMIC DNA]</scope>
    <source>
        <strain evidence="2">ATCC 52028</strain>
    </source>
</reference>